<name>A0A6J5YWC1_9ZZZZ</name>
<dbReference type="SUPFAM" id="SSF52402">
    <property type="entry name" value="Adenine nucleotide alpha hydrolases-like"/>
    <property type="match status" value="1"/>
</dbReference>
<evidence type="ECO:0000313" key="6">
    <source>
        <dbReference type="EMBL" id="CAB4624378.1"/>
    </source>
</evidence>
<dbReference type="EMBL" id="CAFAAM010000049">
    <property type="protein sequence ID" value="CAB4799110.1"/>
    <property type="molecule type" value="Genomic_DNA"/>
</dbReference>
<evidence type="ECO:0000313" key="5">
    <source>
        <dbReference type="EMBL" id="CAB4575270.1"/>
    </source>
</evidence>
<protein>
    <submittedName>
        <fullName evidence="3">Unannotated protein</fullName>
    </submittedName>
</protein>
<dbReference type="Gene3D" id="3.40.50.620">
    <property type="entry name" value="HUPs"/>
    <property type="match status" value="1"/>
</dbReference>
<sequence length="155" mass="16455">MSSSPSGNTVIAAVDFSDHGEQIVREALLLARAAGSSLHLVHVAAGEPVLAGYDKEDISSFTRSARAGELTDEHRKVRELAETLTDTTGVDVHPLVIMGPASETLLTAIEELNASHIVLGTHGHGGMHHLMFGSVAQELVRRSNVPVLLVPVVKR</sequence>
<evidence type="ECO:0000313" key="4">
    <source>
        <dbReference type="EMBL" id="CAB4371612.1"/>
    </source>
</evidence>
<gene>
    <name evidence="5" type="ORF">UFOPK1762_00095</name>
    <name evidence="6" type="ORF">UFOPK1906_01058</name>
    <name evidence="7" type="ORF">UFOPK3010_00500</name>
    <name evidence="3" type="ORF">UFOPK3331_00373</name>
    <name evidence="4" type="ORF">UFOPK4201_00941</name>
</gene>
<evidence type="ECO:0000259" key="2">
    <source>
        <dbReference type="Pfam" id="PF00582"/>
    </source>
</evidence>
<dbReference type="EMBL" id="CAESAL010000007">
    <property type="protein sequence ID" value="CAB4333192.1"/>
    <property type="molecule type" value="Genomic_DNA"/>
</dbReference>
<organism evidence="3">
    <name type="scientific">freshwater metagenome</name>
    <dbReference type="NCBI Taxonomy" id="449393"/>
    <lineage>
        <taxon>unclassified sequences</taxon>
        <taxon>metagenomes</taxon>
        <taxon>ecological metagenomes</taxon>
    </lineage>
</organism>
<accession>A0A6J5YWC1</accession>
<dbReference type="PIRSF" id="PIRSF006276">
    <property type="entry name" value="UspA"/>
    <property type="match status" value="1"/>
</dbReference>
<dbReference type="PRINTS" id="PR01438">
    <property type="entry name" value="UNVRSLSTRESS"/>
</dbReference>
<dbReference type="CDD" id="cd00293">
    <property type="entry name" value="USP-like"/>
    <property type="match status" value="1"/>
</dbReference>
<evidence type="ECO:0000313" key="7">
    <source>
        <dbReference type="EMBL" id="CAB4799110.1"/>
    </source>
</evidence>
<dbReference type="EMBL" id="CAEZVC010000062">
    <property type="protein sequence ID" value="CAB4624378.1"/>
    <property type="molecule type" value="Genomic_DNA"/>
</dbReference>
<dbReference type="Pfam" id="PF00582">
    <property type="entry name" value="Usp"/>
    <property type="match status" value="1"/>
</dbReference>
<evidence type="ECO:0000256" key="1">
    <source>
        <dbReference type="ARBA" id="ARBA00008791"/>
    </source>
</evidence>
<dbReference type="PANTHER" id="PTHR46268">
    <property type="entry name" value="STRESS RESPONSE PROTEIN NHAX"/>
    <property type="match status" value="1"/>
</dbReference>
<comment type="similarity">
    <text evidence="1">Belongs to the universal stress protein A family.</text>
</comment>
<feature type="domain" description="UspA" evidence="2">
    <location>
        <begin position="9"/>
        <end position="151"/>
    </location>
</feature>
<dbReference type="EMBL" id="CAEUNJ010000035">
    <property type="protein sequence ID" value="CAB4371612.1"/>
    <property type="molecule type" value="Genomic_DNA"/>
</dbReference>
<dbReference type="InterPro" id="IPR014729">
    <property type="entry name" value="Rossmann-like_a/b/a_fold"/>
</dbReference>
<dbReference type="InterPro" id="IPR006015">
    <property type="entry name" value="Universal_stress_UspA"/>
</dbReference>
<proteinExistence type="inferred from homology"/>
<dbReference type="AlphaFoldDB" id="A0A6J5YWC1"/>
<evidence type="ECO:0000313" key="3">
    <source>
        <dbReference type="EMBL" id="CAB4333192.1"/>
    </source>
</evidence>
<dbReference type="PANTHER" id="PTHR46268:SF6">
    <property type="entry name" value="UNIVERSAL STRESS PROTEIN UP12"/>
    <property type="match status" value="1"/>
</dbReference>
<reference evidence="3" key="1">
    <citation type="submission" date="2020-05" db="EMBL/GenBank/DDBJ databases">
        <authorList>
            <person name="Chiriac C."/>
            <person name="Salcher M."/>
            <person name="Ghai R."/>
            <person name="Kavagutti S V."/>
        </authorList>
    </citation>
    <scope>NUCLEOTIDE SEQUENCE</scope>
</reference>
<dbReference type="InterPro" id="IPR006016">
    <property type="entry name" value="UspA"/>
</dbReference>
<dbReference type="EMBL" id="CAEZTY010000002">
    <property type="protein sequence ID" value="CAB4575270.1"/>
    <property type="molecule type" value="Genomic_DNA"/>
</dbReference>